<dbReference type="Proteomes" id="UP001446871">
    <property type="component" value="Unassembled WGS sequence"/>
</dbReference>
<keyword evidence="3" id="KW-1185">Reference proteome</keyword>
<gene>
    <name evidence="2" type="ORF">PG996_001675</name>
</gene>
<protein>
    <submittedName>
        <fullName evidence="2">Uncharacterized protein</fullName>
    </submittedName>
</protein>
<reference evidence="2 3" key="1">
    <citation type="submission" date="2023-01" db="EMBL/GenBank/DDBJ databases">
        <title>Analysis of 21 Apiospora genomes using comparative genomics revels a genus with tremendous synthesis potential of carbohydrate active enzymes and secondary metabolites.</title>
        <authorList>
            <person name="Sorensen T."/>
        </authorList>
    </citation>
    <scope>NUCLEOTIDE SEQUENCE [LARGE SCALE GENOMIC DNA]</scope>
    <source>
        <strain evidence="2 3">CBS 83171</strain>
    </source>
</reference>
<keyword evidence="1" id="KW-0732">Signal</keyword>
<feature type="chain" id="PRO_5047247747" evidence="1">
    <location>
        <begin position="24"/>
        <end position="182"/>
    </location>
</feature>
<name>A0ABR1WL99_9PEZI</name>
<sequence length="182" mass="19178">MVVPKSLRAVAATLALLPLSSTAAVVHQQKAQDLQVLQQEPYSDNTTIVWYASTSHAQSQSSRRAVTTCGDNLVTCTSKALARADACSGLFGYLSDKGSTAPPRDSVAVCWVDPEGPSGNNQCCTAWRQWNSGIVMGYLLGAATKTWNQCKTGGGLVGGVTNDVSLNGVCQSQCLGNTRECF</sequence>
<comment type="caution">
    <text evidence="2">The sequence shown here is derived from an EMBL/GenBank/DDBJ whole genome shotgun (WGS) entry which is preliminary data.</text>
</comment>
<dbReference type="EMBL" id="JAQQWM010000001">
    <property type="protein sequence ID" value="KAK8082894.1"/>
    <property type="molecule type" value="Genomic_DNA"/>
</dbReference>
<proteinExistence type="predicted"/>
<feature type="signal peptide" evidence="1">
    <location>
        <begin position="1"/>
        <end position="23"/>
    </location>
</feature>
<evidence type="ECO:0000256" key="1">
    <source>
        <dbReference type="SAM" id="SignalP"/>
    </source>
</evidence>
<evidence type="ECO:0000313" key="2">
    <source>
        <dbReference type="EMBL" id="KAK8082894.1"/>
    </source>
</evidence>
<organism evidence="2 3">
    <name type="scientific">Apiospora saccharicola</name>
    <dbReference type="NCBI Taxonomy" id="335842"/>
    <lineage>
        <taxon>Eukaryota</taxon>
        <taxon>Fungi</taxon>
        <taxon>Dikarya</taxon>
        <taxon>Ascomycota</taxon>
        <taxon>Pezizomycotina</taxon>
        <taxon>Sordariomycetes</taxon>
        <taxon>Xylariomycetidae</taxon>
        <taxon>Amphisphaeriales</taxon>
        <taxon>Apiosporaceae</taxon>
        <taxon>Apiospora</taxon>
    </lineage>
</organism>
<evidence type="ECO:0000313" key="3">
    <source>
        <dbReference type="Proteomes" id="UP001446871"/>
    </source>
</evidence>
<accession>A0ABR1WL99</accession>